<dbReference type="InterPro" id="IPR021815">
    <property type="entry name" value="TsiV"/>
</dbReference>
<dbReference type="AlphaFoldDB" id="A0A261RY30"/>
<comment type="caution">
    <text evidence="1">The sequence shown here is derived from an EMBL/GenBank/DDBJ whole genome shotgun (WGS) entry which is preliminary data.</text>
</comment>
<dbReference type="EMBL" id="NEVM01000005">
    <property type="protein sequence ID" value="OZI29988.1"/>
    <property type="molecule type" value="Genomic_DNA"/>
</dbReference>
<accession>A0A261RY30</accession>
<evidence type="ECO:0000313" key="1">
    <source>
        <dbReference type="EMBL" id="OZI29988.1"/>
    </source>
</evidence>
<dbReference type="RefSeq" id="WP_094854427.1">
    <property type="nucleotide sequence ID" value="NZ_NEVM01000005.1"/>
</dbReference>
<dbReference type="OrthoDB" id="8986326at2"/>
<gene>
    <name evidence="1" type="ORF">CAL29_18080</name>
</gene>
<keyword evidence="2" id="KW-1185">Reference proteome</keyword>
<evidence type="ECO:0000313" key="2">
    <source>
        <dbReference type="Proteomes" id="UP000216020"/>
    </source>
</evidence>
<organism evidence="1 2">
    <name type="scientific">Bordetella genomosp. 10</name>
    <dbReference type="NCBI Taxonomy" id="1416804"/>
    <lineage>
        <taxon>Bacteria</taxon>
        <taxon>Pseudomonadati</taxon>
        <taxon>Pseudomonadota</taxon>
        <taxon>Betaproteobacteria</taxon>
        <taxon>Burkholderiales</taxon>
        <taxon>Alcaligenaceae</taxon>
        <taxon>Bordetella</taxon>
    </lineage>
</organism>
<reference evidence="2" key="1">
    <citation type="submission" date="2017-05" db="EMBL/GenBank/DDBJ databases">
        <title>Complete and WGS of Bordetella genogroups.</title>
        <authorList>
            <person name="Spilker T."/>
            <person name="Lipuma J."/>
        </authorList>
    </citation>
    <scope>NUCLEOTIDE SEQUENCE [LARGE SCALE GENOMIC DNA]</scope>
    <source>
        <strain evidence="2">AU16122</strain>
    </source>
</reference>
<dbReference type="Pfam" id="PF11876">
    <property type="entry name" value="TsiV"/>
    <property type="match status" value="1"/>
</dbReference>
<evidence type="ECO:0008006" key="3">
    <source>
        <dbReference type="Google" id="ProtNLM"/>
    </source>
</evidence>
<name>A0A261RY30_9BORD</name>
<protein>
    <recommendedName>
        <fullName evidence="3">DUF3396 domain-containing protein</fullName>
    </recommendedName>
</protein>
<proteinExistence type="predicted"/>
<sequence length="359" mass="40164">MIDLPFDPIQLMREHPEKMRVPGGLLAKRGPQDYVGSVPAITGTLFFKDAHLPEVREAVCACFDEYEAVAKEHLTWLWRAEPPEGPDKIAYPKAKPMRDMMKRVKENDLVSFIYISGEQPHDAGDWEFQVYGLRGWKAKMGNWGLCALRFTMSLLYVEENPTTFQAVFVNFAKRLKAIHGHGGHGLVLSAVRAIDNQPFEAYLADKFSGFDAGDLIGSASHAHEGIKTVSWLTAVNYEMVEKIGGLSAIRSELPMDWFALYDYGAGLVIQAGPKPEAAPTDQPKPARLVLPNMLLKPVRTPEIGWLHHGSKDGEPRIIGCGAEQWLQRFDVPEDELMGYKARLLDEPKLTNVTTLPDRL</sequence>
<dbReference type="Proteomes" id="UP000216020">
    <property type="component" value="Unassembled WGS sequence"/>
</dbReference>